<evidence type="ECO:0000313" key="3">
    <source>
        <dbReference type="Proteomes" id="UP000295673"/>
    </source>
</evidence>
<keyword evidence="1" id="KW-0560">Oxidoreductase</keyword>
<dbReference type="Gene3D" id="3.10.20.440">
    <property type="entry name" value="2Fe-2S iron-sulphur cluster binding domain, sarcosine oxidase, alpha subunit, N-terminal domain"/>
    <property type="match status" value="1"/>
</dbReference>
<reference evidence="2 3" key="1">
    <citation type="submission" date="2019-03" db="EMBL/GenBank/DDBJ databases">
        <title>Genomic Encyclopedia of Archaeal and Bacterial Type Strains, Phase II (KMG-II): from individual species to whole genera.</title>
        <authorList>
            <person name="Goeker M."/>
        </authorList>
    </citation>
    <scope>NUCLEOTIDE SEQUENCE [LARGE SCALE GENOMIC DNA]</scope>
    <source>
        <strain evidence="2 3">DSM 26433</strain>
    </source>
</reference>
<comment type="caution">
    <text evidence="2">The sequence shown here is derived from an EMBL/GenBank/DDBJ whole genome shotgun (WGS) entry which is preliminary data.</text>
</comment>
<dbReference type="Pfam" id="PF13510">
    <property type="entry name" value="Fer2_4"/>
    <property type="match status" value="1"/>
</dbReference>
<organism evidence="2 3">
    <name type="scientific">Shimia isoporae</name>
    <dbReference type="NCBI Taxonomy" id="647720"/>
    <lineage>
        <taxon>Bacteria</taxon>
        <taxon>Pseudomonadati</taxon>
        <taxon>Pseudomonadota</taxon>
        <taxon>Alphaproteobacteria</taxon>
        <taxon>Rhodobacterales</taxon>
        <taxon>Roseobacteraceae</taxon>
    </lineage>
</organism>
<sequence length="103" mass="11247">MTGLRLKSLLPQGPLVEVTFKGEVISLPEGANLATALQEYGVEGFRQTPTRGVARSPFCMMGVCFDCLLEVDGVTRQSCMIEVRAGIDIRPARQSREGPYESL</sequence>
<keyword evidence="3" id="KW-1185">Reference proteome</keyword>
<dbReference type="InterPro" id="IPR042204">
    <property type="entry name" value="2Fe-2S-bd_N"/>
</dbReference>
<proteinExistence type="predicted"/>
<evidence type="ECO:0000313" key="2">
    <source>
        <dbReference type="EMBL" id="TCL01220.1"/>
    </source>
</evidence>
<protein>
    <submittedName>
        <fullName evidence="2">2Fe-2S iron-sulfur cluster protein</fullName>
    </submittedName>
</protein>
<evidence type="ECO:0000256" key="1">
    <source>
        <dbReference type="ARBA" id="ARBA00023002"/>
    </source>
</evidence>
<name>A0A4R1N575_9RHOB</name>
<gene>
    <name evidence="2" type="ORF">BXY66_2532</name>
</gene>
<dbReference type="InterPro" id="IPR036010">
    <property type="entry name" value="2Fe-2S_ferredoxin-like_sf"/>
</dbReference>
<dbReference type="AlphaFoldDB" id="A0A4R1N575"/>
<dbReference type="RefSeq" id="WP_132861066.1">
    <property type="nucleotide sequence ID" value="NZ_SMGR01000002.1"/>
</dbReference>
<dbReference type="GO" id="GO:0016491">
    <property type="term" value="F:oxidoreductase activity"/>
    <property type="evidence" value="ECO:0007669"/>
    <property type="project" value="UniProtKB-KW"/>
</dbReference>
<dbReference type="SUPFAM" id="SSF54292">
    <property type="entry name" value="2Fe-2S ferredoxin-like"/>
    <property type="match status" value="1"/>
</dbReference>
<accession>A0A4R1N575</accession>
<dbReference type="OrthoDB" id="573392at2"/>
<dbReference type="GO" id="GO:0051536">
    <property type="term" value="F:iron-sulfur cluster binding"/>
    <property type="evidence" value="ECO:0007669"/>
    <property type="project" value="InterPro"/>
</dbReference>
<dbReference type="EMBL" id="SMGR01000002">
    <property type="protein sequence ID" value="TCL01220.1"/>
    <property type="molecule type" value="Genomic_DNA"/>
</dbReference>
<dbReference type="Proteomes" id="UP000295673">
    <property type="component" value="Unassembled WGS sequence"/>
</dbReference>